<evidence type="ECO:0000259" key="2">
    <source>
        <dbReference type="Pfam" id="PF18075"/>
    </source>
</evidence>
<keyword evidence="4" id="KW-1185">Reference proteome</keyword>
<gene>
    <name evidence="3" type="ORF">Dfulv_28790</name>
</gene>
<keyword evidence="1" id="KW-0812">Transmembrane</keyword>
<feature type="domain" description="FtsX extracellular" evidence="2">
    <location>
        <begin position="83"/>
        <end position="168"/>
    </location>
</feature>
<feature type="transmembrane region" description="Helical" evidence="1">
    <location>
        <begin position="43"/>
        <end position="64"/>
    </location>
</feature>
<dbReference type="InterPro" id="IPR040690">
    <property type="entry name" value="FtsX_ECD"/>
</dbReference>
<dbReference type="Gene3D" id="3.30.70.3040">
    <property type="match status" value="1"/>
</dbReference>
<dbReference type="RefSeq" id="WP_259856711.1">
    <property type="nucleotide sequence ID" value="NZ_BAAAST010000209.1"/>
</dbReference>
<dbReference type="Pfam" id="PF18075">
    <property type="entry name" value="FtsX_ECD"/>
    <property type="match status" value="1"/>
</dbReference>
<evidence type="ECO:0000313" key="3">
    <source>
        <dbReference type="EMBL" id="UWP79161.1"/>
    </source>
</evidence>
<organism evidence="3 4">
    <name type="scientific">Dactylosporangium fulvum</name>
    <dbReference type="NCBI Taxonomy" id="53359"/>
    <lineage>
        <taxon>Bacteria</taxon>
        <taxon>Bacillati</taxon>
        <taxon>Actinomycetota</taxon>
        <taxon>Actinomycetes</taxon>
        <taxon>Micromonosporales</taxon>
        <taxon>Micromonosporaceae</taxon>
        <taxon>Dactylosporangium</taxon>
    </lineage>
</organism>
<name>A0ABY5VQ24_9ACTN</name>
<accession>A0ABY5VQ24</accession>
<keyword evidence="1" id="KW-0472">Membrane</keyword>
<proteinExistence type="predicted"/>
<evidence type="ECO:0000313" key="4">
    <source>
        <dbReference type="Proteomes" id="UP001059617"/>
    </source>
</evidence>
<sequence length="186" mass="20220">MSELDDRIRAALSAASEAAQRQIHSPGAEAVPAAAQRRSHRTVLAAGTVVALVLVGGVATGRWLGSGSPEPVAAPGCVPTDATAFLRVDTTDEERAQVGDVLAGSSEVTSYTFENKDEAYERFRWQFRDAPDLVAVTRPENLPESWRFRLRCAADFPAVRDRLQTRPMLDVICTCEPLTTSRPPTR</sequence>
<keyword evidence="1" id="KW-1133">Transmembrane helix</keyword>
<evidence type="ECO:0000256" key="1">
    <source>
        <dbReference type="SAM" id="Phobius"/>
    </source>
</evidence>
<reference evidence="3" key="2">
    <citation type="submission" date="2022-09" db="EMBL/GenBank/DDBJ databases">
        <title>Biosynthetic gene clusters of Dactylosporangioum fulvum.</title>
        <authorList>
            <person name="Caradec T."/>
        </authorList>
    </citation>
    <scope>NUCLEOTIDE SEQUENCE</scope>
    <source>
        <strain evidence="3">NRRL B-16292</strain>
    </source>
</reference>
<dbReference type="Proteomes" id="UP001059617">
    <property type="component" value="Chromosome"/>
</dbReference>
<protein>
    <submittedName>
        <fullName evidence="3">Permease-like cell division protein FtsX</fullName>
    </submittedName>
</protein>
<reference evidence="3" key="1">
    <citation type="submission" date="2021-04" db="EMBL/GenBank/DDBJ databases">
        <authorList>
            <person name="Hartkoorn R.C."/>
            <person name="Beaudoing E."/>
            <person name="Hot D."/>
        </authorList>
    </citation>
    <scope>NUCLEOTIDE SEQUENCE</scope>
    <source>
        <strain evidence="3">NRRL B-16292</strain>
    </source>
</reference>
<dbReference type="EMBL" id="CP073720">
    <property type="protein sequence ID" value="UWP79161.1"/>
    <property type="molecule type" value="Genomic_DNA"/>
</dbReference>